<protein>
    <submittedName>
        <fullName evidence="1">Uncharacterized protein</fullName>
    </submittedName>
</protein>
<sequence>MLDNSGYYAYSYYFKSIIENMETFLKQLMIKLSKKVGIHKIICKKIFLINKTVIIVCIKSLFYNNKLAN</sequence>
<gene>
    <name evidence="1" type="ORF">HMPREF0026_00797</name>
</gene>
<dbReference type="HOGENOM" id="CLU_2766471_0_0_6"/>
<accession>D0SI49</accession>
<dbReference type="AlphaFoldDB" id="D0SI49"/>
<proteinExistence type="predicted"/>
<organism evidence="1 2">
    <name type="scientific">Acinetobacter junii SH205</name>
    <dbReference type="NCBI Taxonomy" id="575587"/>
    <lineage>
        <taxon>Bacteria</taxon>
        <taxon>Pseudomonadati</taxon>
        <taxon>Pseudomonadota</taxon>
        <taxon>Gammaproteobacteria</taxon>
        <taxon>Moraxellales</taxon>
        <taxon>Moraxellaceae</taxon>
        <taxon>Acinetobacter</taxon>
    </lineage>
</organism>
<dbReference type="EMBL" id="GG705011">
    <property type="protein sequence ID" value="EEY93521.1"/>
    <property type="molecule type" value="Genomic_DNA"/>
</dbReference>
<evidence type="ECO:0000313" key="1">
    <source>
        <dbReference type="EMBL" id="EEY93521.1"/>
    </source>
</evidence>
<dbReference type="Proteomes" id="UP000018442">
    <property type="component" value="Unassembled WGS sequence"/>
</dbReference>
<reference evidence="2" key="1">
    <citation type="journal article" date="2012" name="PLoS ONE">
        <title>The success of Acinetobacter species; genetic, metabolic and virulence attributes.</title>
        <authorList>
            <person name="Peleg A.Y."/>
            <person name="de Breij A."/>
            <person name="Adams M.D."/>
            <person name="Cerqueira G.M."/>
            <person name="Mocali S."/>
            <person name="Galardini M."/>
            <person name="Nibbering P.H."/>
            <person name="Earl A.M."/>
            <person name="Ward D.V."/>
            <person name="Paterson D.L."/>
            <person name="Seifert H."/>
            <person name="Dijkshoorn L."/>
        </authorList>
    </citation>
    <scope>NUCLEOTIDE SEQUENCE [LARGE SCALE GENOMIC DNA]</scope>
    <source>
        <strain evidence="2">SH205</strain>
    </source>
</reference>
<evidence type="ECO:0000313" key="2">
    <source>
        <dbReference type="Proteomes" id="UP000018442"/>
    </source>
</evidence>
<name>D0SI49_ACIJU</name>